<dbReference type="EMBL" id="CAMGYJ010000007">
    <property type="protein sequence ID" value="CAI0446469.1"/>
    <property type="molecule type" value="Genomic_DNA"/>
</dbReference>
<feature type="non-terminal residue" evidence="1">
    <location>
        <position position="55"/>
    </location>
</feature>
<keyword evidence="2" id="KW-1185">Reference proteome</keyword>
<gene>
    <name evidence="1" type="ORF">LITE_LOCUS29029</name>
</gene>
<dbReference type="Proteomes" id="UP001154282">
    <property type="component" value="Unassembled WGS sequence"/>
</dbReference>
<protein>
    <submittedName>
        <fullName evidence="1">Uncharacterized protein</fullName>
    </submittedName>
</protein>
<sequence length="55" mass="6313">MNELFQLATLGMNENVVIFQIRNCTHLVRIYHSYVFMSSAGRLTLSLIISPLEMP</sequence>
<reference evidence="1" key="1">
    <citation type="submission" date="2022-08" db="EMBL/GenBank/DDBJ databases">
        <authorList>
            <person name="Gutierrez-Valencia J."/>
        </authorList>
    </citation>
    <scope>NUCLEOTIDE SEQUENCE</scope>
</reference>
<dbReference type="AlphaFoldDB" id="A0AAV0MI63"/>
<comment type="caution">
    <text evidence="1">The sequence shown here is derived from an EMBL/GenBank/DDBJ whole genome shotgun (WGS) entry which is preliminary data.</text>
</comment>
<name>A0AAV0MI63_9ROSI</name>
<evidence type="ECO:0000313" key="1">
    <source>
        <dbReference type="EMBL" id="CAI0446469.1"/>
    </source>
</evidence>
<proteinExistence type="predicted"/>
<evidence type="ECO:0000313" key="2">
    <source>
        <dbReference type="Proteomes" id="UP001154282"/>
    </source>
</evidence>
<accession>A0AAV0MI63</accession>
<organism evidence="1 2">
    <name type="scientific">Linum tenue</name>
    <dbReference type="NCBI Taxonomy" id="586396"/>
    <lineage>
        <taxon>Eukaryota</taxon>
        <taxon>Viridiplantae</taxon>
        <taxon>Streptophyta</taxon>
        <taxon>Embryophyta</taxon>
        <taxon>Tracheophyta</taxon>
        <taxon>Spermatophyta</taxon>
        <taxon>Magnoliopsida</taxon>
        <taxon>eudicotyledons</taxon>
        <taxon>Gunneridae</taxon>
        <taxon>Pentapetalae</taxon>
        <taxon>rosids</taxon>
        <taxon>fabids</taxon>
        <taxon>Malpighiales</taxon>
        <taxon>Linaceae</taxon>
        <taxon>Linum</taxon>
    </lineage>
</organism>